<comment type="caution">
    <text evidence="1">The sequence shown here is derived from an EMBL/GenBank/DDBJ whole genome shotgun (WGS) entry which is preliminary data.</text>
</comment>
<dbReference type="AlphaFoldDB" id="A0A096AUC4"/>
<accession>A0A096AUC4</accession>
<protein>
    <submittedName>
        <fullName evidence="1">Uncharacterized protein</fullName>
    </submittedName>
</protein>
<dbReference type="RefSeq" id="WP_036882212.1">
    <property type="nucleotide sequence ID" value="NZ_JRNR01000004.1"/>
</dbReference>
<proteinExistence type="predicted"/>
<sequence>MIVNIKNKETNVRYLQVDAGVRYYEDTVVDGADDISLYDSKGDGVPFVPCVVKVKDKPTSCIYSDHYRWKPLIDVSNGQIVNWRKGTTADVLYKVCDEGVYCLLNNNKQQIIRIESYVPALLDPYGNGYGDYIIFSVDADGYIKDWNFNQELVDNLIKGDFNYKEDCE</sequence>
<dbReference type="EMBL" id="JRNR01000004">
    <property type="protein sequence ID" value="KGF50355.1"/>
    <property type="molecule type" value="Genomic_DNA"/>
</dbReference>
<organism evidence="1 2">
    <name type="scientific">Prevotella disiens DNF00882</name>
    <dbReference type="NCBI Taxonomy" id="1401075"/>
    <lineage>
        <taxon>Bacteria</taxon>
        <taxon>Pseudomonadati</taxon>
        <taxon>Bacteroidota</taxon>
        <taxon>Bacteroidia</taxon>
        <taxon>Bacteroidales</taxon>
        <taxon>Prevotellaceae</taxon>
        <taxon>Prevotella</taxon>
    </lineage>
</organism>
<gene>
    <name evidence="1" type="ORF">HMPREF0654_01355</name>
</gene>
<dbReference type="Proteomes" id="UP000029538">
    <property type="component" value="Unassembled WGS sequence"/>
</dbReference>
<evidence type="ECO:0000313" key="1">
    <source>
        <dbReference type="EMBL" id="KGF50355.1"/>
    </source>
</evidence>
<name>A0A096AUC4_9BACT</name>
<evidence type="ECO:0000313" key="2">
    <source>
        <dbReference type="Proteomes" id="UP000029538"/>
    </source>
</evidence>
<reference evidence="1 2" key="1">
    <citation type="submission" date="2014-07" db="EMBL/GenBank/DDBJ databases">
        <authorList>
            <person name="McCorrison J."/>
            <person name="Sanka R."/>
            <person name="Torralba M."/>
            <person name="Gillis M."/>
            <person name="Haft D.H."/>
            <person name="Methe B."/>
            <person name="Sutton G."/>
            <person name="Nelson K.E."/>
        </authorList>
    </citation>
    <scope>NUCLEOTIDE SEQUENCE [LARGE SCALE GENOMIC DNA]</scope>
    <source>
        <strain evidence="1 2">DNF00882</strain>
    </source>
</reference>